<dbReference type="RefSeq" id="WP_345236121.1">
    <property type="nucleotide sequence ID" value="NZ_BAABGZ010000023.1"/>
</dbReference>
<dbReference type="Pfam" id="PF19838">
    <property type="entry name" value="LptD_2"/>
    <property type="match status" value="1"/>
</dbReference>
<dbReference type="EMBL" id="BAABGZ010000023">
    <property type="protein sequence ID" value="GAA4357507.1"/>
    <property type="molecule type" value="Genomic_DNA"/>
</dbReference>
<dbReference type="Proteomes" id="UP001501153">
    <property type="component" value="Unassembled WGS sequence"/>
</dbReference>
<evidence type="ECO:0000259" key="2">
    <source>
        <dbReference type="Pfam" id="PF19838"/>
    </source>
</evidence>
<sequence>MRASFGLRSSAREQSWPRTKGPWAVLWAVFACLWGGPALAQTAPAPTLPRTPANPPRSTPAPAKPRQRPGSRPTPPVRYISPDPRDPQGPPPPGAINPGQNRVPGTSHKPVPDTLAPGRPGTGLVQGVSGAGDSLNLAAGRKGQIETTVKYAAKDSIQFDVGNKIARLYSKATVDYGTMNLKAALITVNYGTNTVVAEGRLDSVSNRLQDRPVFKDKDGVYTAGRIAYNFKTKKGKIAEAVTQQGEGYVSAETIKKMPGNELYGLHGRYTTCNLEHPHFYIQASKMKVVPGEKVVTGPFNLVIGDVPTPLGFLFGYFPTPNKSRGSGILIPTFGQAADRGYFLTNGGYYFAPNDYIGVRLTGDVYAGNAQSFGGWGATADVTYLKRYAYNGNFNFRFTDRPANRILSSDALSTSPEYIRPPSDRTFWLSWSHTPVPKPGGGRFTASVQAGSSSFNRQNSTLNARQYLSPSFNSSISYSKQLRNLPINYNVRLSQSQNTQTGVMDFTLPDISVGVARQYPYEWLGLEPRGRFYEQFTISYNLIAQNRVSNVMRARQVDGGLPLLGGTSTDTQIPLSFRNLGSLLRNAQNGMQHQFGIVLGSYNVAKYFKVQPSVNYGETWYGQRLDYKYIEAARAVRIDTVRGFHREYSYSAGLSLNTAFYGTVVRRGNRKIQALRHKATPSLNYNFSPDLSQNTSAYQNVTFPGLTDASGRQVTDRTFNRYAGFVYGVPGGQRVSQLSFALQNSVEMKVRNNNDSTGTSPFKKVSLLDGLDFNMGYNFAADSLRLSPLAMTFRTQVAQKLSIVANATLEPYQRDSMGRAINRYLFEQSNRRLLRLSSATLGLNYAFNPASGTKKSTVRRNVAPANDPLLGTPGPPAFYADYVDFDIPWELAMTYNASYTTSRPLRPGQARPPLLSASTIGFTGSVRLTENLRLSYTAGYDMVSKNITYPNITFYRDLHCWQITGMWIPFGQLKGYNFTIAAKSSLLQDLKLNRNRQQQFQ</sequence>
<dbReference type="PANTHER" id="PTHR30189:SF1">
    <property type="entry name" value="LPS-ASSEMBLY PROTEIN LPTD"/>
    <property type="match status" value="1"/>
</dbReference>
<organism evidence="3 4">
    <name type="scientific">Hymenobacter saemangeumensis</name>
    <dbReference type="NCBI Taxonomy" id="1084522"/>
    <lineage>
        <taxon>Bacteria</taxon>
        <taxon>Pseudomonadati</taxon>
        <taxon>Bacteroidota</taxon>
        <taxon>Cytophagia</taxon>
        <taxon>Cytophagales</taxon>
        <taxon>Hymenobacteraceae</taxon>
        <taxon>Hymenobacter</taxon>
    </lineage>
</organism>
<accession>A0ABP8IF33</accession>
<comment type="caution">
    <text evidence="3">The sequence shown here is derived from an EMBL/GenBank/DDBJ whole genome shotgun (WGS) entry which is preliminary data.</text>
</comment>
<reference evidence="4" key="1">
    <citation type="journal article" date="2019" name="Int. J. Syst. Evol. Microbiol.">
        <title>The Global Catalogue of Microorganisms (GCM) 10K type strain sequencing project: providing services to taxonomists for standard genome sequencing and annotation.</title>
        <authorList>
            <consortium name="The Broad Institute Genomics Platform"/>
            <consortium name="The Broad Institute Genome Sequencing Center for Infectious Disease"/>
            <person name="Wu L."/>
            <person name="Ma J."/>
        </authorList>
    </citation>
    <scope>NUCLEOTIDE SEQUENCE [LARGE SCALE GENOMIC DNA]</scope>
    <source>
        <strain evidence="4">JCM 17923</strain>
    </source>
</reference>
<dbReference type="PROSITE" id="PS51257">
    <property type="entry name" value="PROKAR_LIPOPROTEIN"/>
    <property type="match status" value="1"/>
</dbReference>
<feature type="domain" description="LPS-assembly protein LptD central" evidence="2">
    <location>
        <begin position="294"/>
        <end position="811"/>
    </location>
</feature>
<evidence type="ECO:0000313" key="4">
    <source>
        <dbReference type="Proteomes" id="UP001501153"/>
    </source>
</evidence>
<protein>
    <submittedName>
        <fullName evidence="3">LPS assembly protein LptD</fullName>
    </submittedName>
</protein>
<dbReference type="PANTHER" id="PTHR30189">
    <property type="entry name" value="LPS-ASSEMBLY PROTEIN"/>
    <property type="match status" value="1"/>
</dbReference>
<dbReference type="InterPro" id="IPR045659">
    <property type="entry name" value="LptD_2"/>
</dbReference>
<gene>
    <name evidence="3" type="ORF">GCM10023185_22280</name>
</gene>
<keyword evidence="4" id="KW-1185">Reference proteome</keyword>
<proteinExistence type="predicted"/>
<feature type="compositionally biased region" description="Pro residues" evidence="1">
    <location>
        <begin position="46"/>
        <end position="63"/>
    </location>
</feature>
<evidence type="ECO:0000313" key="3">
    <source>
        <dbReference type="EMBL" id="GAA4357507.1"/>
    </source>
</evidence>
<feature type="region of interest" description="Disordered" evidence="1">
    <location>
        <begin position="43"/>
        <end position="128"/>
    </location>
</feature>
<evidence type="ECO:0000256" key="1">
    <source>
        <dbReference type="SAM" id="MobiDB-lite"/>
    </source>
</evidence>
<dbReference type="InterPro" id="IPR050218">
    <property type="entry name" value="LptD"/>
</dbReference>
<name>A0ABP8IF33_9BACT</name>